<dbReference type="InterPro" id="IPR017853">
    <property type="entry name" value="GH"/>
</dbReference>
<comment type="similarity">
    <text evidence="1 5">Belongs to the glycosyl hydrolase 1 family.</text>
</comment>
<dbReference type="PANTHER" id="PTHR10353:SF85">
    <property type="entry name" value="ARYL-PHOSPHO-BETA-D-GLUCOSIDASE BGLA"/>
    <property type="match status" value="1"/>
</dbReference>
<accession>A0A239SWU1</accession>
<dbReference type="GO" id="GO:0008706">
    <property type="term" value="F:6-phospho-beta-glucosidase activity"/>
    <property type="evidence" value="ECO:0007669"/>
    <property type="project" value="UniProtKB-EC"/>
</dbReference>
<dbReference type="InterPro" id="IPR018120">
    <property type="entry name" value="Glyco_hydro_1_AS"/>
</dbReference>
<protein>
    <submittedName>
        <fullName evidence="7">6-phospho-beta-glucosidase</fullName>
        <ecNumber evidence="7">3.2.1.86</ecNumber>
    </submittedName>
</protein>
<sequence>MTFNSDFLWGGAVAAHQIEGAWNVDGKGMSTADVLTAGTYQIPRRITDGILPSEHYPNHEAIDFYHRYKEDLQLFHELGLKAFRTSINWTRIFPNGDDETPNEVGLQFYDSLFDECLRLGIEPVITLSHFEIPYNIYQKYGGFKNKAVIDLFVRFSETVMKRYKNKVKYWMTFNEINNQADAHDILVWTNSAVQFSQGDNKEEIVFQAAINELIASAKVVALGHQINPDFKIGCMMAYVPIYPATSKPEDQMAALKMMDRRFFYSDVHARGVVPSYIEHLWKQKRYSIELSDEERRILKNGTVDYIGFSYYMSGTVTTNSTSQGMPVDVYPNAAIVKNNYVQASDWGWQIDPVGLRYILNVAYERYNLPLFIVENGLGAYDKVDSDGRIRDQYRCEYLKNHIDQMRLAVEEDGVELLGYTPWGIIDIVSFGTGEMEKRYGMIYVDKDNQGDGTLERKKKDSFHWYQKVIATNGQDLTITSINP</sequence>
<dbReference type="SUPFAM" id="SSF51445">
    <property type="entry name" value="(Trans)glycosidases"/>
    <property type="match status" value="1"/>
</dbReference>
<dbReference type="Proteomes" id="UP000215185">
    <property type="component" value="Chromosome 1"/>
</dbReference>
<dbReference type="FunFam" id="3.20.20.80:FF:000004">
    <property type="entry name" value="Beta-glucosidase 6-phospho-beta-glucosidase"/>
    <property type="match status" value="1"/>
</dbReference>
<proteinExistence type="inferred from homology"/>
<evidence type="ECO:0000256" key="5">
    <source>
        <dbReference type="RuleBase" id="RU003690"/>
    </source>
</evidence>
<keyword evidence="2 6" id="KW-0378">Hydrolase</keyword>
<evidence type="ECO:0000256" key="1">
    <source>
        <dbReference type="ARBA" id="ARBA00010838"/>
    </source>
</evidence>
<dbReference type="EC" id="3.2.1.86" evidence="7"/>
<dbReference type="Gene3D" id="3.20.20.80">
    <property type="entry name" value="Glycosidases"/>
    <property type="match status" value="1"/>
</dbReference>
<gene>
    <name evidence="7" type="primary">celA_2</name>
    <name evidence="7" type="ORF">SAMEA4412692_01333</name>
</gene>
<evidence type="ECO:0000256" key="3">
    <source>
        <dbReference type="ARBA" id="ARBA00023295"/>
    </source>
</evidence>
<dbReference type="NCBIfam" id="NF007154">
    <property type="entry name" value="PRK09589.1"/>
    <property type="match status" value="1"/>
</dbReference>
<dbReference type="PROSITE" id="PS00572">
    <property type="entry name" value="GLYCOSYL_HYDROL_F1_1"/>
    <property type="match status" value="1"/>
</dbReference>
<name>A0A239SWU1_9STRE</name>
<reference evidence="7 8" key="1">
    <citation type="submission" date="2017-06" db="EMBL/GenBank/DDBJ databases">
        <authorList>
            <consortium name="Pathogen Informatics"/>
        </authorList>
    </citation>
    <scope>NUCLEOTIDE SEQUENCE [LARGE SCALE GENOMIC DNA]</scope>
    <source>
        <strain evidence="7 8">NCTC13788</strain>
    </source>
</reference>
<evidence type="ECO:0000256" key="6">
    <source>
        <dbReference type="RuleBase" id="RU004468"/>
    </source>
</evidence>
<keyword evidence="3 6" id="KW-0326">Glycosidase</keyword>
<dbReference type="AlphaFoldDB" id="A0A239SWU1"/>
<feature type="active site" description="Nucleophile" evidence="4">
    <location>
        <position position="374"/>
    </location>
</feature>
<evidence type="ECO:0000313" key="8">
    <source>
        <dbReference type="Proteomes" id="UP000215185"/>
    </source>
</evidence>
<dbReference type="PANTHER" id="PTHR10353">
    <property type="entry name" value="GLYCOSYL HYDROLASE"/>
    <property type="match status" value="1"/>
</dbReference>
<dbReference type="PROSITE" id="PS00653">
    <property type="entry name" value="GLYCOSYL_HYDROL_F1_2"/>
    <property type="match status" value="1"/>
</dbReference>
<dbReference type="OrthoDB" id="1637462at2"/>
<dbReference type="PRINTS" id="PR00131">
    <property type="entry name" value="GLHYDRLASE1"/>
</dbReference>
<dbReference type="InterPro" id="IPR001360">
    <property type="entry name" value="Glyco_hydro_1"/>
</dbReference>
<evidence type="ECO:0000313" key="7">
    <source>
        <dbReference type="EMBL" id="SNU89063.1"/>
    </source>
</evidence>
<dbReference type="EMBL" id="LT906439">
    <property type="protein sequence ID" value="SNU89063.1"/>
    <property type="molecule type" value="Genomic_DNA"/>
</dbReference>
<organism evidence="7 8">
    <name type="scientific">Streptococcus merionis</name>
    <dbReference type="NCBI Taxonomy" id="400065"/>
    <lineage>
        <taxon>Bacteria</taxon>
        <taxon>Bacillati</taxon>
        <taxon>Bacillota</taxon>
        <taxon>Bacilli</taxon>
        <taxon>Lactobacillales</taxon>
        <taxon>Streptococcaceae</taxon>
        <taxon>Streptococcus</taxon>
    </lineage>
</organism>
<dbReference type="STRING" id="1123308.GCA_000380085_00697"/>
<dbReference type="GO" id="GO:0016052">
    <property type="term" value="P:carbohydrate catabolic process"/>
    <property type="evidence" value="ECO:0007669"/>
    <property type="project" value="TreeGrafter"/>
</dbReference>
<evidence type="ECO:0000256" key="4">
    <source>
        <dbReference type="PROSITE-ProRule" id="PRU10055"/>
    </source>
</evidence>
<dbReference type="InterPro" id="IPR033132">
    <property type="entry name" value="GH_1_N_CS"/>
</dbReference>
<dbReference type="KEGG" id="smen:SAMEA4412692_1333"/>
<dbReference type="eggNOG" id="COG2723">
    <property type="taxonomic scope" value="Bacteria"/>
</dbReference>
<evidence type="ECO:0000256" key="2">
    <source>
        <dbReference type="ARBA" id="ARBA00022801"/>
    </source>
</evidence>
<dbReference type="Pfam" id="PF00232">
    <property type="entry name" value="Glyco_hydro_1"/>
    <property type="match status" value="1"/>
</dbReference>
<dbReference type="GO" id="GO:0005829">
    <property type="term" value="C:cytosol"/>
    <property type="evidence" value="ECO:0007669"/>
    <property type="project" value="TreeGrafter"/>
</dbReference>
<keyword evidence="8" id="KW-1185">Reference proteome</keyword>
<dbReference type="RefSeq" id="WP_018373267.1">
    <property type="nucleotide sequence ID" value="NZ_LT906439.1"/>
</dbReference>